<feature type="region of interest" description="Disordered" evidence="1">
    <location>
        <begin position="1"/>
        <end position="33"/>
    </location>
</feature>
<reference evidence="2 3" key="1">
    <citation type="submission" date="2009-11" db="EMBL/GenBank/DDBJ databases">
        <title>Annotation of Allomyces macrogynus ATCC 38327.</title>
        <authorList>
            <consortium name="The Broad Institute Genome Sequencing Platform"/>
            <person name="Russ C."/>
            <person name="Cuomo C."/>
            <person name="Burger G."/>
            <person name="Gray M.W."/>
            <person name="Holland P.W.H."/>
            <person name="King N."/>
            <person name="Lang F.B.F."/>
            <person name="Roger A.J."/>
            <person name="Ruiz-Trillo I."/>
            <person name="Young S.K."/>
            <person name="Zeng Q."/>
            <person name="Gargeya S."/>
            <person name="Fitzgerald M."/>
            <person name="Haas B."/>
            <person name="Abouelleil A."/>
            <person name="Alvarado L."/>
            <person name="Arachchi H.M."/>
            <person name="Berlin A."/>
            <person name="Chapman S.B."/>
            <person name="Gearin G."/>
            <person name="Goldberg J."/>
            <person name="Griggs A."/>
            <person name="Gujja S."/>
            <person name="Hansen M."/>
            <person name="Heiman D."/>
            <person name="Howarth C."/>
            <person name="Larimer J."/>
            <person name="Lui A."/>
            <person name="MacDonald P.J.P."/>
            <person name="McCowen C."/>
            <person name="Montmayeur A."/>
            <person name="Murphy C."/>
            <person name="Neiman D."/>
            <person name="Pearson M."/>
            <person name="Priest M."/>
            <person name="Roberts A."/>
            <person name="Saif S."/>
            <person name="Shea T."/>
            <person name="Sisk P."/>
            <person name="Stolte C."/>
            <person name="Sykes S."/>
            <person name="Wortman J."/>
            <person name="Nusbaum C."/>
            <person name="Birren B."/>
        </authorList>
    </citation>
    <scope>NUCLEOTIDE SEQUENCE [LARGE SCALE GENOMIC DNA]</scope>
    <source>
        <strain evidence="2 3">ATCC 38327</strain>
    </source>
</reference>
<keyword evidence="3" id="KW-1185">Reference proteome</keyword>
<feature type="region of interest" description="Disordered" evidence="1">
    <location>
        <begin position="50"/>
        <end position="112"/>
    </location>
</feature>
<dbReference type="AlphaFoldDB" id="A0A0L0T1Q9"/>
<accession>A0A0L0T1Q9</accession>
<organism evidence="2 3">
    <name type="scientific">Allomyces macrogynus (strain ATCC 38327)</name>
    <name type="common">Allomyces javanicus var. macrogynus</name>
    <dbReference type="NCBI Taxonomy" id="578462"/>
    <lineage>
        <taxon>Eukaryota</taxon>
        <taxon>Fungi</taxon>
        <taxon>Fungi incertae sedis</taxon>
        <taxon>Blastocladiomycota</taxon>
        <taxon>Blastocladiomycetes</taxon>
        <taxon>Blastocladiales</taxon>
        <taxon>Blastocladiaceae</taxon>
        <taxon>Allomyces</taxon>
    </lineage>
</organism>
<gene>
    <name evidence="2" type="ORF">AMAG_12727</name>
</gene>
<dbReference type="VEuPathDB" id="FungiDB:AMAG_12727"/>
<evidence type="ECO:0000256" key="1">
    <source>
        <dbReference type="SAM" id="MobiDB-lite"/>
    </source>
</evidence>
<name>A0A0L0T1Q9_ALLM3</name>
<feature type="compositionally biased region" description="Basic and acidic residues" evidence="1">
    <location>
        <begin position="80"/>
        <end position="98"/>
    </location>
</feature>
<sequence length="112" mass="12121">MAAPSFHSEGYLGGAPNARYAGPSPTPSHGSAVMASATVADPFLIMLTEPSAADFGSTNSGSGMFPLQRRRRPPSLYQLDLERRQAQLETPESRDARRSRMLQEVAHHQAVL</sequence>
<reference evidence="3" key="2">
    <citation type="submission" date="2009-11" db="EMBL/GenBank/DDBJ databases">
        <title>The Genome Sequence of Allomyces macrogynus strain ATCC 38327.</title>
        <authorList>
            <consortium name="The Broad Institute Genome Sequencing Platform"/>
            <person name="Russ C."/>
            <person name="Cuomo C."/>
            <person name="Shea T."/>
            <person name="Young S.K."/>
            <person name="Zeng Q."/>
            <person name="Koehrsen M."/>
            <person name="Haas B."/>
            <person name="Borodovsky M."/>
            <person name="Guigo R."/>
            <person name="Alvarado L."/>
            <person name="Berlin A."/>
            <person name="Borenstein D."/>
            <person name="Chen Z."/>
            <person name="Engels R."/>
            <person name="Freedman E."/>
            <person name="Gellesch M."/>
            <person name="Goldberg J."/>
            <person name="Griggs A."/>
            <person name="Gujja S."/>
            <person name="Heiman D."/>
            <person name="Hepburn T."/>
            <person name="Howarth C."/>
            <person name="Jen D."/>
            <person name="Larson L."/>
            <person name="Lewis B."/>
            <person name="Mehta T."/>
            <person name="Park D."/>
            <person name="Pearson M."/>
            <person name="Roberts A."/>
            <person name="Saif S."/>
            <person name="Shenoy N."/>
            <person name="Sisk P."/>
            <person name="Stolte C."/>
            <person name="Sykes S."/>
            <person name="Walk T."/>
            <person name="White J."/>
            <person name="Yandava C."/>
            <person name="Burger G."/>
            <person name="Gray M.W."/>
            <person name="Holland P.W.H."/>
            <person name="King N."/>
            <person name="Lang F.B.F."/>
            <person name="Roger A.J."/>
            <person name="Ruiz-Trillo I."/>
            <person name="Lander E."/>
            <person name="Nusbaum C."/>
        </authorList>
    </citation>
    <scope>NUCLEOTIDE SEQUENCE [LARGE SCALE GENOMIC DNA]</scope>
    <source>
        <strain evidence="3">ATCC 38327</strain>
    </source>
</reference>
<protein>
    <submittedName>
        <fullName evidence="2">Uncharacterized protein</fullName>
    </submittedName>
</protein>
<evidence type="ECO:0000313" key="2">
    <source>
        <dbReference type="EMBL" id="KNE68560.1"/>
    </source>
</evidence>
<evidence type="ECO:0000313" key="3">
    <source>
        <dbReference type="Proteomes" id="UP000054350"/>
    </source>
</evidence>
<proteinExistence type="predicted"/>
<dbReference type="Proteomes" id="UP000054350">
    <property type="component" value="Unassembled WGS sequence"/>
</dbReference>
<dbReference type="EMBL" id="GG745357">
    <property type="protein sequence ID" value="KNE68560.1"/>
    <property type="molecule type" value="Genomic_DNA"/>
</dbReference>